<sequence length="100" mass="11097">MCRRQSMTVNSGSGRRWAAGGGGGRQWPQWRGSFGLPSWAMERKVKAWNWGMKGNLWASTSVELLHRHRSGPTEKETTPLGPALLQGGVVIFGQAHRRVL</sequence>
<dbReference type="Proteomes" id="UP001420932">
    <property type="component" value="Unassembled WGS sequence"/>
</dbReference>
<gene>
    <name evidence="2" type="ORF">Syun_011481</name>
</gene>
<dbReference type="AlphaFoldDB" id="A0AAP0JXV6"/>
<evidence type="ECO:0000313" key="3">
    <source>
        <dbReference type="Proteomes" id="UP001420932"/>
    </source>
</evidence>
<name>A0AAP0JXV6_9MAGN</name>
<proteinExistence type="predicted"/>
<evidence type="ECO:0000256" key="1">
    <source>
        <dbReference type="SAM" id="MobiDB-lite"/>
    </source>
</evidence>
<accession>A0AAP0JXV6</accession>
<feature type="compositionally biased region" description="Polar residues" evidence="1">
    <location>
        <begin position="1"/>
        <end position="10"/>
    </location>
</feature>
<dbReference type="EMBL" id="JBBNAF010000005">
    <property type="protein sequence ID" value="KAK9142081.1"/>
    <property type="molecule type" value="Genomic_DNA"/>
</dbReference>
<comment type="caution">
    <text evidence="2">The sequence shown here is derived from an EMBL/GenBank/DDBJ whole genome shotgun (WGS) entry which is preliminary data.</text>
</comment>
<protein>
    <submittedName>
        <fullName evidence="2">Uncharacterized protein</fullName>
    </submittedName>
</protein>
<feature type="region of interest" description="Disordered" evidence="1">
    <location>
        <begin position="1"/>
        <end position="26"/>
    </location>
</feature>
<evidence type="ECO:0000313" key="2">
    <source>
        <dbReference type="EMBL" id="KAK9142081.1"/>
    </source>
</evidence>
<keyword evidence="3" id="KW-1185">Reference proteome</keyword>
<reference evidence="2 3" key="1">
    <citation type="submission" date="2024-01" db="EMBL/GenBank/DDBJ databases">
        <title>Genome assemblies of Stephania.</title>
        <authorList>
            <person name="Yang L."/>
        </authorList>
    </citation>
    <scope>NUCLEOTIDE SEQUENCE [LARGE SCALE GENOMIC DNA]</scope>
    <source>
        <strain evidence="2">YNDBR</strain>
        <tissue evidence="2">Leaf</tissue>
    </source>
</reference>
<organism evidence="2 3">
    <name type="scientific">Stephania yunnanensis</name>
    <dbReference type="NCBI Taxonomy" id="152371"/>
    <lineage>
        <taxon>Eukaryota</taxon>
        <taxon>Viridiplantae</taxon>
        <taxon>Streptophyta</taxon>
        <taxon>Embryophyta</taxon>
        <taxon>Tracheophyta</taxon>
        <taxon>Spermatophyta</taxon>
        <taxon>Magnoliopsida</taxon>
        <taxon>Ranunculales</taxon>
        <taxon>Menispermaceae</taxon>
        <taxon>Menispermoideae</taxon>
        <taxon>Cissampelideae</taxon>
        <taxon>Stephania</taxon>
    </lineage>
</organism>